<dbReference type="PROSITE" id="PS50977">
    <property type="entry name" value="HTH_TETR_2"/>
    <property type="match status" value="1"/>
</dbReference>
<dbReference type="PROSITE" id="PS01081">
    <property type="entry name" value="HTH_TETR_1"/>
    <property type="match status" value="1"/>
</dbReference>
<organism evidence="7 8">
    <name type="scientific">Gordonia rubripertincta</name>
    <name type="common">Rhodococcus corallinus</name>
    <dbReference type="NCBI Taxonomy" id="36822"/>
    <lineage>
        <taxon>Bacteria</taxon>
        <taxon>Bacillati</taxon>
        <taxon>Actinomycetota</taxon>
        <taxon>Actinomycetes</taxon>
        <taxon>Mycobacteriales</taxon>
        <taxon>Gordoniaceae</taxon>
        <taxon>Gordonia</taxon>
    </lineage>
</organism>
<feature type="DNA-binding region" description="H-T-H motif" evidence="4">
    <location>
        <begin position="45"/>
        <end position="64"/>
    </location>
</feature>
<dbReference type="Proteomes" id="UP001067235">
    <property type="component" value="Unassembled WGS sequence"/>
</dbReference>
<evidence type="ECO:0000313" key="8">
    <source>
        <dbReference type="Proteomes" id="UP001067235"/>
    </source>
</evidence>
<dbReference type="InterPro" id="IPR036271">
    <property type="entry name" value="Tet_transcr_reg_TetR-rel_C_sf"/>
</dbReference>
<accession>A0ABT4N2T8</accession>
<gene>
    <name evidence="7" type="ORF">O4213_26515</name>
</gene>
<proteinExistence type="predicted"/>
<evidence type="ECO:0000256" key="3">
    <source>
        <dbReference type="ARBA" id="ARBA00023163"/>
    </source>
</evidence>
<dbReference type="Pfam" id="PF16859">
    <property type="entry name" value="TetR_C_11"/>
    <property type="match status" value="1"/>
</dbReference>
<feature type="domain" description="HTH tetR-type" evidence="6">
    <location>
        <begin position="22"/>
        <end position="82"/>
    </location>
</feature>
<reference evidence="7" key="1">
    <citation type="submission" date="2022-12" db="EMBL/GenBank/DDBJ databases">
        <authorList>
            <person name="Krivoruchko A.V."/>
            <person name="Elkin A."/>
        </authorList>
    </citation>
    <scope>NUCLEOTIDE SEQUENCE</scope>
    <source>
        <strain evidence="7">IEGM 1388</strain>
    </source>
</reference>
<keyword evidence="3" id="KW-0804">Transcription</keyword>
<feature type="compositionally biased region" description="Pro residues" evidence="5">
    <location>
        <begin position="1"/>
        <end position="10"/>
    </location>
</feature>
<dbReference type="InterPro" id="IPR009057">
    <property type="entry name" value="Homeodomain-like_sf"/>
</dbReference>
<keyword evidence="1" id="KW-0805">Transcription regulation</keyword>
<evidence type="ECO:0000256" key="1">
    <source>
        <dbReference type="ARBA" id="ARBA00023015"/>
    </source>
</evidence>
<evidence type="ECO:0000313" key="7">
    <source>
        <dbReference type="EMBL" id="MCZ4553568.1"/>
    </source>
</evidence>
<dbReference type="InterPro" id="IPR011075">
    <property type="entry name" value="TetR_C"/>
</dbReference>
<dbReference type="Pfam" id="PF00440">
    <property type="entry name" value="TetR_N"/>
    <property type="match status" value="1"/>
</dbReference>
<evidence type="ECO:0000256" key="5">
    <source>
        <dbReference type="SAM" id="MobiDB-lite"/>
    </source>
</evidence>
<evidence type="ECO:0000256" key="2">
    <source>
        <dbReference type="ARBA" id="ARBA00023125"/>
    </source>
</evidence>
<evidence type="ECO:0000259" key="6">
    <source>
        <dbReference type="PROSITE" id="PS50977"/>
    </source>
</evidence>
<comment type="caution">
    <text evidence="7">The sequence shown here is derived from an EMBL/GenBank/DDBJ whole genome shotgun (WGS) entry which is preliminary data.</text>
</comment>
<dbReference type="SUPFAM" id="SSF46689">
    <property type="entry name" value="Homeodomain-like"/>
    <property type="match status" value="1"/>
</dbReference>
<dbReference type="RefSeq" id="WP_301574211.1">
    <property type="nucleotide sequence ID" value="NZ_JAPWIE010000010.1"/>
</dbReference>
<dbReference type="PANTHER" id="PTHR30055:SF148">
    <property type="entry name" value="TETR-FAMILY TRANSCRIPTIONAL REGULATOR"/>
    <property type="match status" value="1"/>
</dbReference>
<keyword evidence="2 4" id="KW-0238">DNA-binding</keyword>
<sequence>MTQPPPPAPERPSATRSHRRGAAVRDGVMSAAVHELLNVGFDGLTIAHVAERAGVHVTSIYRRWKTKEQLVTDALIDHFDPTIASPDTGSLRGDLIAMCTDLYTSLTSPQMKALLRLAAMPVDIDPLDEARRRMVEARLDVLAVIFARAIARGEIGETARPDFAMTLEVLHAPIYTRVLLSREPVDEHYLGGLVDLLLAGLIAP</sequence>
<evidence type="ECO:0000256" key="4">
    <source>
        <dbReference type="PROSITE-ProRule" id="PRU00335"/>
    </source>
</evidence>
<dbReference type="Gene3D" id="1.10.10.60">
    <property type="entry name" value="Homeodomain-like"/>
    <property type="match status" value="1"/>
</dbReference>
<keyword evidence="8" id="KW-1185">Reference proteome</keyword>
<name>A0ABT4N2T8_GORRU</name>
<dbReference type="InterPro" id="IPR050109">
    <property type="entry name" value="HTH-type_TetR-like_transc_reg"/>
</dbReference>
<dbReference type="InterPro" id="IPR023772">
    <property type="entry name" value="DNA-bd_HTH_TetR-type_CS"/>
</dbReference>
<dbReference type="Gene3D" id="1.10.357.10">
    <property type="entry name" value="Tetracycline Repressor, domain 2"/>
    <property type="match status" value="1"/>
</dbReference>
<dbReference type="SUPFAM" id="SSF48498">
    <property type="entry name" value="Tetracyclin repressor-like, C-terminal domain"/>
    <property type="match status" value="1"/>
</dbReference>
<dbReference type="EMBL" id="JAPWIE010000010">
    <property type="protein sequence ID" value="MCZ4553568.1"/>
    <property type="molecule type" value="Genomic_DNA"/>
</dbReference>
<feature type="region of interest" description="Disordered" evidence="5">
    <location>
        <begin position="1"/>
        <end position="22"/>
    </location>
</feature>
<protein>
    <submittedName>
        <fullName evidence="7">TetR/AcrR family transcriptional regulator</fullName>
    </submittedName>
</protein>
<dbReference type="PANTHER" id="PTHR30055">
    <property type="entry name" value="HTH-TYPE TRANSCRIPTIONAL REGULATOR RUTR"/>
    <property type="match status" value="1"/>
</dbReference>
<dbReference type="InterPro" id="IPR001647">
    <property type="entry name" value="HTH_TetR"/>
</dbReference>